<dbReference type="EMBL" id="PDJI01000004">
    <property type="protein sequence ID" value="PFG39206.1"/>
    <property type="molecule type" value="Genomic_DNA"/>
</dbReference>
<feature type="domain" description="PhoU" evidence="8">
    <location>
        <begin position="121"/>
        <end position="204"/>
    </location>
</feature>
<gene>
    <name evidence="9" type="ORF">ATJ97_1703</name>
</gene>
<dbReference type="NCBIfam" id="TIGR02135">
    <property type="entry name" value="phoU_full"/>
    <property type="match status" value="1"/>
</dbReference>
<evidence type="ECO:0000256" key="3">
    <source>
        <dbReference type="ARBA" id="ARBA00011738"/>
    </source>
</evidence>
<comment type="subcellular location">
    <subcellularLocation>
        <location evidence="1 7">Cytoplasm</location>
    </subcellularLocation>
</comment>
<evidence type="ECO:0000259" key="8">
    <source>
        <dbReference type="Pfam" id="PF01895"/>
    </source>
</evidence>
<evidence type="ECO:0000313" key="10">
    <source>
        <dbReference type="Proteomes" id="UP000222106"/>
    </source>
</evidence>
<name>A0A2A9EKS1_9MICO</name>
<dbReference type="Gene3D" id="1.20.58.220">
    <property type="entry name" value="Phosphate transport system protein phou homolog 2, domain 2"/>
    <property type="match status" value="1"/>
</dbReference>
<keyword evidence="4 7" id="KW-0813">Transport</keyword>
<reference evidence="9 10" key="1">
    <citation type="submission" date="2017-10" db="EMBL/GenBank/DDBJ databases">
        <title>Sequencing the genomes of 1000 actinobacteria strains.</title>
        <authorList>
            <person name="Klenk H.-P."/>
        </authorList>
    </citation>
    <scope>NUCLEOTIDE SEQUENCE [LARGE SCALE GENOMIC DNA]</scope>
    <source>
        <strain evidence="9 10">DSM 21838</strain>
    </source>
</reference>
<dbReference type="GO" id="GO:0006817">
    <property type="term" value="P:phosphate ion transport"/>
    <property type="evidence" value="ECO:0007669"/>
    <property type="project" value="UniProtKB-KW"/>
</dbReference>
<evidence type="ECO:0000256" key="7">
    <source>
        <dbReference type="PIRNR" id="PIRNR003107"/>
    </source>
</evidence>
<proteinExistence type="inferred from homology"/>
<dbReference type="FunFam" id="1.20.58.220:FF:000004">
    <property type="entry name" value="Phosphate-specific transport system accessory protein PhoU"/>
    <property type="match status" value="1"/>
</dbReference>
<evidence type="ECO:0000256" key="1">
    <source>
        <dbReference type="ARBA" id="ARBA00004496"/>
    </source>
</evidence>
<accession>A0A2A9EKS1</accession>
<comment type="caution">
    <text evidence="9">The sequence shown here is derived from an EMBL/GenBank/DDBJ whole genome shotgun (WGS) entry which is preliminary data.</text>
</comment>
<feature type="domain" description="PhoU" evidence="8">
    <location>
        <begin position="17"/>
        <end position="102"/>
    </location>
</feature>
<comment type="subunit">
    <text evidence="3 7">Homodimer.</text>
</comment>
<dbReference type="InterPro" id="IPR028366">
    <property type="entry name" value="PhoU"/>
</dbReference>
<keyword evidence="5 7" id="KW-0963">Cytoplasm</keyword>
<dbReference type="Pfam" id="PF01895">
    <property type="entry name" value="PhoU"/>
    <property type="match status" value="2"/>
</dbReference>
<dbReference type="Proteomes" id="UP000222106">
    <property type="component" value="Unassembled WGS sequence"/>
</dbReference>
<dbReference type="PANTHER" id="PTHR42930:SF3">
    <property type="entry name" value="PHOSPHATE-SPECIFIC TRANSPORT SYSTEM ACCESSORY PROTEIN PHOU"/>
    <property type="match status" value="1"/>
</dbReference>
<comment type="function">
    <text evidence="7">Plays a role in the regulation of phosphate uptake.</text>
</comment>
<evidence type="ECO:0000256" key="2">
    <source>
        <dbReference type="ARBA" id="ARBA00008107"/>
    </source>
</evidence>
<evidence type="ECO:0000256" key="6">
    <source>
        <dbReference type="ARBA" id="ARBA00022592"/>
    </source>
</evidence>
<evidence type="ECO:0000256" key="4">
    <source>
        <dbReference type="ARBA" id="ARBA00022448"/>
    </source>
</evidence>
<sequence>MREIFKQEMEQLGEELLTMARLMCSAIEKATQSLETADLTLAEEVIDADSHIDEIERSLDERGVSLLARQQPVATDLRIVVSALRLSATMERMGDLARHLAYVARGRYPEVASTGRMQQILQQMGQQAVKVARQVVELLETRDLNLAEKIEADDDVLDRLHRESFQVVLDDDEQLTRQQLVDAVLLGRYLERFGDHGVSVARRISFLVTGDLQNAVVNTGTMLGLKDEETGGKQTTRQ</sequence>
<dbReference type="SUPFAM" id="SSF109755">
    <property type="entry name" value="PhoU-like"/>
    <property type="match status" value="1"/>
</dbReference>
<organism evidence="9 10">
    <name type="scientific">Georgenia soli</name>
    <dbReference type="NCBI Taxonomy" id="638953"/>
    <lineage>
        <taxon>Bacteria</taxon>
        <taxon>Bacillati</taxon>
        <taxon>Actinomycetota</taxon>
        <taxon>Actinomycetes</taxon>
        <taxon>Micrococcales</taxon>
        <taxon>Bogoriellaceae</taxon>
        <taxon>Georgenia</taxon>
    </lineage>
</organism>
<dbReference type="InterPro" id="IPR038078">
    <property type="entry name" value="PhoU-like_sf"/>
</dbReference>
<dbReference type="GO" id="GO:0030643">
    <property type="term" value="P:intracellular phosphate ion homeostasis"/>
    <property type="evidence" value="ECO:0007669"/>
    <property type="project" value="InterPro"/>
</dbReference>
<dbReference type="PANTHER" id="PTHR42930">
    <property type="entry name" value="PHOSPHATE-SPECIFIC TRANSPORT SYSTEM ACCESSORY PROTEIN PHOU"/>
    <property type="match status" value="1"/>
</dbReference>
<dbReference type="GO" id="GO:0045936">
    <property type="term" value="P:negative regulation of phosphate metabolic process"/>
    <property type="evidence" value="ECO:0007669"/>
    <property type="project" value="InterPro"/>
</dbReference>
<dbReference type="PIRSF" id="PIRSF003107">
    <property type="entry name" value="PhoU"/>
    <property type="match status" value="1"/>
</dbReference>
<evidence type="ECO:0000313" key="9">
    <source>
        <dbReference type="EMBL" id="PFG39206.1"/>
    </source>
</evidence>
<keyword evidence="6 7" id="KW-0592">Phosphate transport</keyword>
<evidence type="ECO:0000256" key="5">
    <source>
        <dbReference type="ARBA" id="ARBA00022490"/>
    </source>
</evidence>
<dbReference type="AlphaFoldDB" id="A0A2A9EKS1"/>
<keyword evidence="10" id="KW-1185">Reference proteome</keyword>
<comment type="similarity">
    <text evidence="2 7">Belongs to the PhoU family.</text>
</comment>
<dbReference type="InterPro" id="IPR026022">
    <property type="entry name" value="PhoU_dom"/>
</dbReference>
<protein>
    <recommendedName>
        <fullName evidence="7">Phosphate-specific transport system accessory protein PhoU</fullName>
    </recommendedName>
</protein>
<dbReference type="OrthoDB" id="9814256at2"/>
<dbReference type="RefSeq" id="WP_098483352.1">
    <property type="nucleotide sequence ID" value="NZ_PDJI01000004.1"/>
</dbReference>
<dbReference type="GO" id="GO:0005737">
    <property type="term" value="C:cytoplasm"/>
    <property type="evidence" value="ECO:0007669"/>
    <property type="project" value="UniProtKB-SubCell"/>
</dbReference>